<dbReference type="GO" id="GO:0007165">
    <property type="term" value="P:signal transduction"/>
    <property type="evidence" value="ECO:0007669"/>
    <property type="project" value="UniProtKB-KW"/>
</dbReference>
<proteinExistence type="inferred from homology"/>
<sequence length="150" mass="16290">MLIFPFNNKEVSTFVLAFLFKAARAGEAGKGFAVVADEVRKLAEQSANATNQIADIISHIQKDINEAIKTMATGTEEVTTAIHHMSNQSKLVAASTTIVQNLTNENLAGVQNISASTEEQLASMQEISASADELSVMEEDLQKVIQQFKY</sequence>
<keyword evidence="1 3" id="KW-0807">Transducer</keyword>
<protein>
    <recommendedName>
        <fullName evidence="4">Methyl-accepting transducer domain-containing protein</fullName>
    </recommendedName>
</protein>
<dbReference type="AlphaFoldDB" id="A0A3M8HAH6"/>
<dbReference type="GO" id="GO:0004888">
    <property type="term" value="F:transmembrane signaling receptor activity"/>
    <property type="evidence" value="ECO:0007669"/>
    <property type="project" value="InterPro"/>
</dbReference>
<evidence type="ECO:0000313" key="6">
    <source>
        <dbReference type="Proteomes" id="UP000279909"/>
    </source>
</evidence>
<dbReference type="SUPFAM" id="SSF58104">
    <property type="entry name" value="Methyl-accepting chemotaxis protein (MCP) signaling domain"/>
    <property type="match status" value="1"/>
</dbReference>
<dbReference type="Gene3D" id="1.10.287.950">
    <property type="entry name" value="Methyl-accepting chemotaxis protein"/>
    <property type="match status" value="1"/>
</dbReference>
<name>A0A3M8HAH6_9BACI</name>
<dbReference type="InterPro" id="IPR004090">
    <property type="entry name" value="Chemotax_Me-accpt_rcpt"/>
</dbReference>
<dbReference type="Pfam" id="PF00015">
    <property type="entry name" value="MCPsignal"/>
    <property type="match status" value="1"/>
</dbReference>
<feature type="domain" description="Methyl-accepting transducer" evidence="4">
    <location>
        <begin position="10"/>
        <end position="135"/>
    </location>
</feature>
<dbReference type="EMBL" id="RHLQ01000016">
    <property type="protein sequence ID" value="RNC99319.1"/>
    <property type="molecule type" value="Genomic_DNA"/>
</dbReference>
<reference evidence="5 6" key="1">
    <citation type="journal article" date="2014" name="Int. J. Syst. Evol. Microbiol.">
        <title>Lysinibacillus halotolerans sp. nov., isolated from saline-alkaline soil.</title>
        <authorList>
            <person name="Kong D."/>
            <person name="Wang Y."/>
            <person name="Zhao B."/>
            <person name="Li Y."/>
            <person name="Song J."/>
            <person name="Zhai Y."/>
            <person name="Zhang C."/>
            <person name="Wang H."/>
            <person name="Chen X."/>
            <person name="Zhao B."/>
            <person name="Ruan Z."/>
        </authorList>
    </citation>
    <scope>NUCLEOTIDE SEQUENCE [LARGE SCALE GENOMIC DNA]</scope>
    <source>
        <strain evidence="5 6">MCCC 1A12703</strain>
    </source>
</reference>
<comment type="caution">
    <text evidence="5">The sequence shown here is derived from an EMBL/GenBank/DDBJ whole genome shotgun (WGS) entry which is preliminary data.</text>
</comment>
<evidence type="ECO:0000256" key="3">
    <source>
        <dbReference type="PROSITE-ProRule" id="PRU00284"/>
    </source>
</evidence>
<dbReference type="InterPro" id="IPR004089">
    <property type="entry name" value="MCPsignal_dom"/>
</dbReference>
<dbReference type="PANTHER" id="PTHR32089:SF112">
    <property type="entry name" value="LYSOZYME-LIKE PROTEIN-RELATED"/>
    <property type="match status" value="1"/>
</dbReference>
<dbReference type="PRINTS" id="PR00260">
    <property type="entry name" value="CHEMTRNSDUCR"/>
</dbReference>
<gene>
    <name evidence="5" type="ORF">EC501_08240</name>
</gene>
<comment type="similarity">
    <text evidence="2">Belongs to the methyl-accepting chemotaxis (MCP) protein family.</text>
</comment>
<keyword evidence="6" id="KW-1185">Reference proteome</keyword>
<dbReference type="GO" id="GO:0006935">
    <property type="term" value="P:chemotaxis"/>
    <property type="evidence" value="ECO:0007669"/>
    <property type="project" value="InterPro"/>
</dbReference>
<accession>A0A3M8HAH6</accession>
<evidence type="ECO:0000256" key="2">
    <source>
        <dbReference type="ARBA" id="ARBA00029447"/>
    </source>
</evidence>
<dbReference type="GO" id="GO:0016020">
    <property type="term" value="C:membrane"/>
    <property type="evidence" value="ECO:0007669"/>
    <property type="project" value="InterPro"/>
</dbReference>
<dbReference type="PROSITE" id="PS50111">
    <property type="entry name" value="CHEMOTAXIS_TRANSDUC_2"/>
    <property type="match status" value="1"/>
</dbReference>
<evidence type="ECO:0000313" key="5">
    <source>
        <dbReference type="EMBL" id="RNC99319.1"/>
    </source>
</evidence>
<evidence type="ECO:0000256" key="1">
    <source>
        <dbReference type="ARBA" id="ARBA00023224"/>
    </source>
</evidence>
<organism evidence="5 6">
    <name type="scientific">Lysinibacillus halotolerans</name>
    <dbReference type="NCBI Taxonomy" id="1368476"/>
    <lineage>
        <taxon>Bacteria</taxon>
        <taxon>Bacillati</taxon>
        <taxon>Bacillota</taxon>
        <taxon>Bacilli</taxon>
        <taxon>Bacillales</taxon>
        <taxon>Bacillaceae</taxon>
        <taxon>Lysinibacillus</taxon>
    </lineage>
</organism>
<dbReference type="PANTHER" id="PTHR32089">
    <property type="entry name" value="METHYL-ACCEPTING CHEMOTAXIS PROTEIN MCPB"/>
    <property type="match status" value="1"/>
</dbReference>
<dbReference type="Proteomes" id="UP000279909">
    <property type="component" value="Unassembled WGS sequence"/>
</dbReference>
<evidence type="ECO:0000259" key="4">
    <source>
        <dbReference type="PROSITE" id="PS50111"/>
    </source>
</evidence>